<dbReference type="SUPFAM" id="SSF63411">
    <property type="entry name" value="LuxS/MPP-like metallohydrolase"/>
    <property type="match status" value="1"/>
</dbReference>
<dbReference type="AlphaFoldDB" id="A0A9W8B6H1"/>
<dbReference type="Pfam" id="PF05193">
    <property type="entry name" value="Peptidase_M16_C"/>
    <property type="match status" value="1"/>
</dbReference>
<dbReference type="EMBL" id="JANBQF010001687">
    <property type="protein sequence ID" value="KAJ1996711.1"/>
    <property type="molecule type" value="Genomic_DNA"/>
</dbReference>
<feature type="domain" description="Peptidase M16 C-terminal" evidence="1">
    <location>
        <begin position="41"/>
        <end position="69"/>
    </location>
</feature>
<gene>
    <name evidence="2" type="ORF">H4R26_006094</name>
</gene>
<accession>A0A9W8B6H1</accession>
<evidence type="ECO:0000313" key="2">
    <source>
        <dbReference type="EMBL" id="KAJ1996711.1"/>
    </source>
</evidence>
<evidence type="ECO:0000313" key="3">
    <source>
        <dbReference type="Proteomes" id="UP001150907"/>
    </source>
</evidence>
<evidence type="ECO:0000259" key="1">
    <source>
        <dbReference type="Pfam" id="PF05193"/>
    </source>
</evidence>
<name>A0A9W8B6H1_9FUNG</name>
<dbReference type="Gene3D" id="3.30.830.10">
    <property type="entry name" value="Metalloenzyme, LuxS/M16 peptidase-like"/>
    <property type="match status" value="1"/>
</dbReference>
<dbReference type="PANTHER" id="PTHR43016:SF16">
    <property type="entry name" value="METALLOPROTEASE, PUTATIVE (AFU_ORTHOLOGUE AFUA_4G07610)-RELATED"/>
    <property type="match status" value="1"/>
</dbReference>
<dbReference type="InterPro" id="IPR011249">
    <property type="entry name" value="Metalloenz_LuxS/M16"/>
</dbReference>
<dbReference type="InterPro" id="IPR007863">
    <property type="entry name" value="Peptidase_M16_C"/>
</dbReference>
<proteinExistence type="predicted"/>
<dbReference type="OrthoDB" id="4953at2759"/>
<dbReference type="PANTHER" id="PTHR43016">
    <property type="entry name" value="PRESEQUENCE PROTEASE"/>
    <property type="match status" value="1"/>
</dbReference>
<protein>
    <recommendedName>
        <fullName evidence="1">Peptidase M16 C-terminal domain-containing protein</fullName>
    </recommendedName>
</protein>
<dbReference type="GO" id="GO:0046872">
    <property type="term" value="F:metal ion binding"/>
    <property type="evidence" value="ECO:0007669"/>
    <property type="project" value="InterPro"/>
</dbReference>
<organism evidence="2 3">
    <name type="scientific">Coemansia thaxteri</name>
    <dbReference type="NCBI Taxonomy" id="2663907"/>
    <lineage>
        <taxon>Eukaryota</taxon>
        <taxon>Fungi</taxon>
        <taxon>Fungi incertae sedis</taxon>
        <taxon>Zoopagomycota</taxon>
        <taxon>Kickxellomycotina</taxon>
        <taxon>Kickxellomycetes</taxon>
        <taxon>Kickxellales</taxon>
        <taxon>Kickxellaceae</taxon>
        <taxon>Coemansia</taxon>
    </lineage>
</organism>
<dbReference type="Proteomes" id="UP001150907">
    <property type="component" value="Unassembled WGS sequence"/>
</dbReference>
<feature type="non-terminal residue" evidence="2">
    <location>
        <position position="115"/>
    </location>
</feature>
<comment type="caution">
    <text evidence="2">The sequence shown here is derived from an EMBL/GenBank/DDBJ whole genome shotgun (WGS) entry which is preliminary data.</text>
</comment>
<sequence length="115" mass="13048">MSDFVYREHAVRSLSLRQMLFPPESTYAWEFGGLPQSIEALTTAEVIDYHKEFYSYNNMTLILVGAYDECPAAIFNVLDSLDAEIVASPPALARLMPPIRSKLEKRRTDVLFASE</sequence>
<keyword evidence="3" id="KW-1185">Reference proteome</keyword>
<reference evidence="2" key="1">
    <citation type="submission" date="2022-07" db="EMBL/GenBank/DDBJ databases">
        <title>Phylogenomic reconstructions and comparative analyses of Kickxellomycotina fungi.</title>
        <authorList>
            <person name="Reynolds N.K."/>
            <person name="Stajich J.E."/>
            <person name="Barry K."/>
            <person name="Grigoriev I.V."/>
            <person name="Crous P."/>
            <person name="Smith M.E."/>
        </authorList>
    </citation>
    <scope>NUCLEOTIDE SEQUENCE</scope>
    <source>
        <strain evidence="2">IMI 214461</strain>
    </source>
</reference>